<evidence type="ECO:0000256" key="5">
    <source>
        <dbReference type="SAM" id="Phobius"/>
    </source>
</evidence>
<feature type="domain" description="O-antigen ligase-related" evidence="6">
    <location>
        <begin position="207"/>
        <end position="352"/>
    </location>
</feature>
<organism evidence="7">
    <name type="scientific">freshwater metagenome</name>
    <dbReference type="NCBI Taxonomy" id="449393"/>
    <lineage>
        <taxon>unclassified sequences</taxon>
        <taxon>metagenomes</taxon>
        <taxon>ecological metagenomes</taxon>
    </lineage>
</organism>
<reference evidence="7" key="1">
    <citation type="submission" date="2020-05" db="EMBL/GenBank/DDBJ databases">
        <authorList>
            <person name="Chiriac C."/>
            <person name="Salcher M."/>
            <person name="Ghai R."/>
            <person name="Kavagutti S V."/>
        </authorList>
    </citation>
    <scope>NUCLEOTIDE SEQUENCE</scope>
</reference>
<dbReference type="EMBL" id="CAFBLH010000030">
    <property type="protein sequence ID" value="CAB4871037.1"/>
    <property type="molecule type" value="Genomic_DNA"/>
</dbReference>
<keyword evidence="2 5" id="KW-0812">Transmembrane</keyword>
<keyword evidence="4 5" id="KW-0472">Membrane</keyword>
<feature type="transmembrane region" description="Helical" evidence="5">
    <location>
        <begin position="12"/>
        <end position="32"/>
    </location>
</feature>
<feature type="transmembrane region" description="Helical" evidence="5">
    <location>
        <begin position="246"/>
        <end position="266"/>
    </location>
</feature>
<feature type="transmembrane region" description="Helical" evidence="5">
    <location>
        <begin position="452"/>
        <end position="472"/>
    </location>
</feature>
<name>A0A6J7DK72_9ZZZZ</name>
<feature type="transmembrane region" description="Helical" evidence="5">
    <location>
        <begin position="107"/>
        <end position="124"/>
    </location>
</feature>
<evidence type="ECO:0000313" key="7">
    <source>
        <dbReference type="EMBL" id="CAB4871037.1"/>
    </source>
</evidence>
<dbReference type="PANTHER" id="PTHR37422">
    <property type="entry name" value="TEICHURONIC ACID BIOSYNTHESIS PROTEIN TUAE"/>
    <property type="match status" value="1"/>
</dbReference>
<accession>A0A6J7DK72</accession>
<sequence length="567" mass="61991">MSITLNNERAFLGRVITWVAGLTTVFITPRFTYDPINLPKMAMLIVGSCATLVLLGFHFKSFFTKKYRPVLIVTGLFVANLTVVLFFSGGNFNQELFGTNGRNTGYLSYVSLSILLLAAVVASSKHFLVQLSFAMLCAGLLSVAYGLLQIAGKDPLPWASDYSPVIGFLGNPDFQSAFLGFACVLSAALFLTPKSRWYTRLGYVIYIAVSLFVIKKTGAQQGFLVFLAGAVVILFVYIYQSRLKLLTIPFAIIGLVAAYFVAIGSLNKGPLASLLFKDSVTYRGDYWRAAWKMTIDHPWLGVGLDGYGDWYRRSRTVAATVRRGPDVISNAAHNVLLDLSSNGGFPLIAVYMILFVLVIVSAIKVIHRNKSFNPAFTALVATWVAYQSQSIISLNQLGLAVWGWILSGAIIGYEIYSRDPEAPEVAVVKQSKRIKVTAATYSLNDVSPASSIAILAGVLIGLVAMLPPFLASTKYLDALGSRNVQRVQAAAYIKPLDATRMAQISLSLAKNKFLAEGLTVIRASVKNFPDDYNSWRLLYSLPGSTPEEKATAMARMKILDPHNTTLK</sequence>
<keyword evidence="3 5" id="KW-1133">Transmembrane helix</keyword>
<dbReference type="Pfam" id="PF04932">
    <property type="entry name" value="Wzy_C"/>
    <property type="match status" value="1"/>
</dbReference>
<evidence type="ECO:0000256" key="2">
    <source>
        <dbReference type="ARBA" id="ARBA00022692"/>
    </source>
</evidence>
<protein>
    <submittedName>
        <fullName evidence="7">Unannotated protein</fullName>
    </submittedName>
</protein>
<feature type="transmembrane region" description="Helical" evidence="5">
    <location>
        <begin position="344"/>
        <end position="363"/>
    </location>
</feature>
<comment type="subcellular location">
    <subcellularLocation>
        <location evidence="1">Membrane</location>
        <topology evidence="1">Multi-pass membrane protein</topology>
    </subcellularLocation>
</comment>
<dbReference type="PANTHER" id="PTHR37422:SF13">
    <property type="entry name" value="LIPOPOLYSACCHARIDE BIOSYNTHESIS PROTEIN PA4999-RELATED"/>
    <property type="match status" value="1"/>
</dbReference>
<evidence type="ECO:0000256" key="4">
    <source>
        <dbReference type="ARBA" id="ARBA00023136"/>
    </source>
</evidence>
<dbReference type="AlphaFoldDB" id="A0A6J7DK72"/>
<feature type="transmembrane region" description="Helical" evidence="5">
    <location>
        <begin position="131"/>
        <end position="152"/>
    </location>
</feature>
<gene>
    <name evidence="7" type="ORF">UFOPK3342_00975</name>
</gene>
<dbReference type="InterPro" id="IPR007016">
    <property type="entry name" value="O-antigen_ligase-rel_domated"/>
</dbReference>
<dbReference type="GO" id="GO:0016020">
    <property type="term" value="C:membrane"/>
    <property type="evidence" value="ECO:0007669"/>
    <property type="project" value="UniProtKB-SubCell"/>
</dbReference>
<feature type="transmembrane region" description="Helical" evidence="5">
    <location>
        <begin position="220"/>
        <end position="239"/>
    </location>
</feature>
<proteinExistence type="predicted"/>
<feature type="transmembrane region" description="Helical" evidence="5">
    <location>
        <begin position="397"/>
        <end position="416"/>
    </location>
</feature>
<evidence type="ECO:0000259" key="6">
    <source>
        <dbReference type="Pfam" id="PF04932"/>
    </source>
</evidence>
<dbReference type="InterPro" id="IPR051533">
    <property type="entry name" value="WaaL-like"/>
</dbReference>
<feature type="transmembrane region" description="Helical" evidence="5">
    <location>
        <begin position="38"/>
        <end position="57"/>
    </location>
</feature>
<evidence type="ECO:0000256" key="1">
    <source>
        <dbReference type="ARBA" id="ARBA00004141"/>
    </source>
</evidence>
<evidence type="ECO:0000256" key="3">
    <source>
        <dbReference type="ARBA" id="ARBA00022989"/>
    </source>
</evidence>
<feature type="transmembrane region" description="Helical" evidence="5">
    <location>
        <begin position="197"/>
        <end position="214"/>
    </location>
</feature>
<feature type="transmembrane region" description="Helical" evidence="5">
    <location>
        <begin position="172"/>
        <end position="190"/>
    </location>
</feature>
<feature type="transmembrane region" description="Helical" evidence="5">
    <location>
        <begin position="69"/>
        <end position="87"/>
    </location>
</feature>